<dbReference type="EMBL" id="JAGFNS010000030">
    <property type="protein sequence ID" value="MBO3742708.1"/>
    <property type="molecule type" value="Genomic_DNA"/>
</dbReference>
<dbReference type="Pfam" id="PF20062">
    <property type="entry name" value="DUF6461"/>
    <property type="match status" value="1"/>
</dbReference>
<feature type="compositionally biased region" description="Polar residues" evidence="1">
    <location>
        <begin position="12"/>
        <end position="21"/>
    </location>
</feature>
<gene>
    <name evidence="2" type="ORF">J5X75_34875</name>
</gene>
<reference evidence="2 3" key="1">
    <citation type="submission" date="2021-03" db="EMBL/GenBank/DDBJ databases">
        <title>Actinoplanes flavus sp. nov., a novel actinomycete isolated from Coconut Palm rhizosphere soil.</title>
        <authorList>
            <person name="Luo X."/>
        </authorList>
    </citation>
    <scope>NUCLEOTIDE SEQUENCE [LARGE SCALE GENOMIC DNA]</scope>
    <source>
        <strain evidence="2 3">NEAU-H7</strain>
    </source>
</reference>
<evidence type="ECO:0000313" key="3">
    <source>
        <dbReference type="Proteomes" id="UP000679690"/>
    </source>
</evidence>
<accession>A0ABS3UVT8</accession>
<feature type="region of interest" description="Disordered" evidence="1">
    <location>
        <begin position="1"/>
        <end position="27"/>
    </location>
</feature>
<proteinExistence type="predicted"/>
<name>A0ABS3UVT8_9ACTN</name>
<dbReference type="RefSeq" id="WP_208471899.1">
    <property type="nucleotide sequence ID" value="NZ_JAGFNS010000030.1"/>
</dbReference>
<keyword evidence="3" id="KW-1185">Reference proteome</keyword>
<dbReference type="InterPro" id="IPR045592">
    <property type="entry name" value="DUF6461"/>
</dbReference>
<sequence>MSGPAEAPPSGLSGSQPTAQATGGDYSWFEDNGELTEGFCFTWIAGLDPGQVITRLGGRRLGAAGWRADWASFPGRRRGEAVMAVAAMPGWSLIVEDNGWLAFRDDLLERLSARTTVITHYRNVEYDSRFALIKNGDIQVAFDPYDSGDRTGSHPDVLLPAMRAAGLATDGQDSDDADATECAFALTERLTRVPMTTALLHAATYLVTAVYDADVAAWERENPDPGLQPAR</sequence>
<protein>
    <submittedName>
        <fullName evidence="2">Uncharacterized protein</fullName>
    </submittedName>
</protein>
<comment type="caution">
    <text evidence="2">The sequence shown here is derived from an EMBL/GenBank/DDBJ whole genome shotgun (WGS) entry which is preliminary data.</text>
</comment>
<dbReference type="Proteomes" id="UP000679690">
    <property type="component" value="Unassembled WGS sequence"/>
</dbReference>
<organism evidence="2 3">
    <name type="scientific">Actinoplanes flavus</name>
    <dbReference type="NCBI Taxonomy" id="2820290"/>
    <lineage>
        <taxon>Bacteria</taxon>
        <taxon>Bacillati</taxon>
        <taxon>Actinomycetota</taxon>
        <taxon>Actinomycetes</taxon>
        <taxon>Micromonosporales</taxon>
        <taxon>Micromonosporaceae</taxon>
        <taxon>Actinoplanes</taxon>
    </lineage>
</organism>
<evidence type="ECO:0000313" key="2">
    <source>
        <dbReference type="EMBL" id="MBO3742708.1"/>
    </source>
</evidence>
<evidence type="ECO:0000256" key="1">
    <source>
        <dbReference type="SAM" id="MobiDB-lite"/>
    </source>
</evidence>